<organism evidence="2 3">
    <name type="scientific">Stieleria bergensis</name>
    <dbReference type="NCBI Taxonomy" id="2528025"/>
    <lineage>
        <taxon>Bacteria</taxon>
        <taxon>Pseudomonadati</taxon>
        <taxon>Planctomycetota</taxon>
        <taxon>Planctomycetia</taxon>
        <taxon>Pirellulales</taxon>
        <taxon>Pirellulaceae</taxon>
        <taxon>Stieleria</taxon>
    </lineage>
</organism>
<name>A0A517STN2_9BACT</name>
<proteinExistence type="predicted"/>
<keyword evidence="1" id="KW-0175">Coiled coil</keyword>
<accession>A0A517STN2</accession>
<dbReference type="RefSeq" id="WP_145271404.1">
    <property type="nucleotide sequence ID" value="NZ_CP036272.1"/>
</dbReference>
<protein>
    <submittedName>
        <fullName evidence="2">Uncharacterized protein</fullName>
    </submittedName>
</protein>
<gene>
    <name evidence="2" type="ORF">SV7mr_19990</name>
</gene>
<reference evidence="2 3" key="1">
    <citation type="submission" date="2019-02" db="EMBL/GenBank/DDBJ databases">
        <title>Deep-cultivation of Planctomycetes and their phenomic and genomic characterization uncovers novel biology.</title>
        <authorList>
            <person name="Wiegand S."/>
            <person name="Jogler M."/>
            <person name="Boedeker C."/>
            <person name="Pinto D."/>
            <person name="Vollmers J."/>
            <person name="Rivas-Marin E."/>
            <person name="Kohn T."/>
            <person name="Peeters S.H."/>
            <person name="Heuer A."/>
            <person name="Rast P."/>
            <person name="Oberbeckmann S."/>
            <person name="Bunk B."/>
            <person name="Jeske O."/>
            <person name="Meyerdierks A."/>
            <person name="Storesund J.E."/>
            <person name="Kallscheuer N."/>
            <person name="Luecker S."/>
            <person name="Lage O.M."/>
            <person name="Pohl T."/>
            <person name="Merkel B.J."/>
            <person name="Hornburger P."/>
            <person name="Mueller R.-W."/>
            <person name="Bruemmer F."/>
            <person name="Labrenz M."/>
            <person name="Spormann A.M."/>
            <person name="Op den Camp H."/>
            <person name="Overmann J."/>
            <person name="Amann R."/>
            <person name="Jetten M.S.M."/>
            <person name="Mascher T."/>
            <person name="Medema M.H."/>
            <person name="Devos D.P."/>
            <person name="Kaster A.-K."/>
            <person name="Ovreas L."/>
            <person name="Rohde M."/>
            <person name="Galperin M.Y."/>
            <person name="Jogler C."/>
        </authorList>
    </citation>
    <scope>NUCLEOTIDE SEQUENCE [LARGE SCALE GENOMIC DNA]</scope>
    <source>
        <strain evidence="2 3">SV_7m_r</strain>
    </source>
</reference>
<dbReference type="EMBL" id="CP036272">
    <property type="protein sequence ID" value="QDT59492.1"/>
    <property type="molecule type" value="Genomic_DNA"/>
</dbReference>
<evidence type="ECO:0000313" key="2">
    <source>
        <dbReference type="EMBL" id="QDT59492.1"/>
    </source>
</evidence>
<evidence type="ECO:0000256" key="1">
    <source>
        <dbReference type="SAM" id="Coils"/>
    </source>
</evidence>
<evidence type="ECO:0000313" key="3">
    <source>
        <dbReference type="Proteomes" id="UP000315003"/>
    </source>
</evidence>
<dbReference type="AlphaFoldDB" id="A0A517STN2"/>
<feature type="coiled-coil region" evidence="1">
    <location>
        <begin position="60"/>
        <end position="101"/>
    </location>
</feature>
<sequence length="231" mass="26066">MTNATSKFARRESLACVEEIQPDVAPKNQHYLVNIKKQYIACRKQLCSSEEQRRKVDLSAQRKSEEIEHLKRQLTQQDKLINDHEATNKRLSDKSDEASRNYVRLARTVMEATAKQAAECLVTHAKLALSLGLVELGQVRHSDLVSDDIIDECLGVYMFAVGGLMLSRGDQFIALADSGVFVSAFWDFPRSVVNFVVFTSDEGRPYALDDERFDNIVEVGQLIYDSGDAKF</sequence>
<keyword evidence="3" id="KW-1185">Reference proteome</keyword>
<dbReference type="Proteomes" id="UP000315003">
    <property type="component" value="Chromosome"/>
</dbReference>